<dbReference type="InterPro" id="IPR011990">
    <property type="entry name" value="TPR-like_helical_dom_sf"/>
</dbReference>
<gene>
    <name evidence="2" type="ORF">FP026_25150</name>
</gene>
<sequence length="455" mass="49722">MTAENLLHDHSKAREFLNEAMTFHASGDLDRAEQCYVEVLNHGYRAADILPLLAGVVGARGKYETAISYWSQLLQIRPDHPVALLEKGALHLKVGEAVEAVHCFEAATLGSPGNMLALNNLAVALTQANRQHDALEKFRTLVRHQPGNVLAQHQVRRLTSRIVPFWHIPMLNDARRNDAFEAAITKAIAERGPDARVLDIGTGSGLLSMMAARAGAKHVVTCEVVPVIAATAKEIVEQNGFSDRIVVVNKSSSELVVGQDIDRRADILVSEILSSDLLAEDVLSTFEDAHKRLINDDALIIPRSAIAVGCLVESEILNKYAFVDRVSGFDVSGFASLAPNKLPVHGTMTEWKRLSHDVDLQVVDLTGTIHSEEYRVIDIPVTFSGMAAGMVQWLKIDLAEGIEFENHPDDYSDGGWLQILHPFQTPVPVEEGSVFRVIVGHDRNSLVVMAAPATG</sequence>
<dbReference type="CDD" id="cd02440">
    <property type="entry name" value="AdoMet_MTases"/>
    <property type="match status" value="1"/>
</dbReference>
<comment type="caution">
    <text evidence="2">The sequence shown here is derived from an EMBL/GenBank/DDBJ whole genome shotgun (WGS) entry which is preliminary data.</text>
</comment>
<dbReference type="FunFam" id="3.40.50.150:FF:000071">
    <property type="entry name" value="Protein arginine N-methyltransferase 7"/>
    <property type="match status" value="1"/>
</dbReference>
<dbReference type="EMBL" id="VNIP01000013">
    <property type="protein sequence ID" value="KAA1177296.1"/>
    <property type="molecule type" value="Genomic_DNA"/>
</dbReference>
<dbReference type="SUPFAM" id="SSF53335">
    <property type="entry name" value="S-adenosyl-L-methionine-dependent methyltransferases"/>
    <property type="match status" value="1"/>
</dbReference>
<dbReference type="InterPro" id="IPR025799">
    <property type="entry name" value="Arg_MeTrfase"/>
</dbReference>
<dbReference type="OrthoDB" id="5383291at2"/>
<dbReference type="InterPro" id="IPR029063">
    <property type="entry name" value="SAM-dependent_MTases_sf"/>
</dbReference>
<dbReference type="PANTHER" id="PTHR11006">
    <property type="entry name" value="PROTEIN ARGININE N-METHYLTRANSFERASE"/>
    <property type="match status" value="1"/>
</dbReference>
<keyword evidence="1" id="KW-0802">TPR repeat</keyword>
<dbReference type="PROSITE" id="PS50005">
    <property type="entry name" value="TPR"/>
    <property type="match status" value="1"/>
</dbReference>
<evidence type="ECO:0000313" key="2">
    <source>
        <dbReference type="EMBL" id="KAA1177296.1"/>
    </source>
</evidence>
<dbReference type="GO" id="GO:0042054">
    <property type="term" value="F:histone methyltransferase activity"/>
    <property type="evidence" value="ECO:0007669"/>
    <property type="project" value="TreeGrafter"/>
</dbReference>
<dbReference type="Pfam" id="PF13432">
    <property type="entry name" value="TPR_16"/>
    <property type="match status" value="1"/>
</dbReference>
<dbReference type="Gene3D" id="1.25.40.10">
    <property type="entry name" value="Tetratricopeptide repeat domain"/>
    <property type="match status" value="1"/>
</dbReference>
<dbReference type="Proteomes" id="UP000323608">
    <property type="component" value="Unassembled WGS sequence"/>
</dbReference>
<organism evidence="2 3">
    <name type="scientific">Rhizobium tropici</name>
    <dbReference type="NCBI Taxonomy" id="398"/>
    <lineage>
        <taxon>Bacteria</taxon>
        <taxon>Pseudomonadati</taxon>
        <taxon>Pseudomonadota</taxon>
        <taxon>Alphaproteobacteria</taxon>
        <taxon>Hyphomicrobiales</taxon>
        <taxon>Rhizobiaceae</taxon>
        <taxon>Rhizobium/Agrobacterium group</taxon>
        <taxon>Rhizobium</taxon>
    </lineage>
</organism>
<dbReference type="InterPro" id="IPR019734">
    <property type="entry name" value="TPR_rpt"/>
</dbReference>
<dbReference type="Gene3D" id="3.40.50.150">
    <property type="entry name" value="Vaccinia Virus protein VP39"/>
    <property type="match status" value="1"/>
</dbReference>
<evidence type="ECO:0000256" key="1">
    <source>
        <dbReference type="PROSITE-ProRule" id="PRU00339"/>
    </source>
</evidence>
<dbReference type="PANTHER" id="PTHR11006:SF4">
    <property type="entry name" value="PROTEIN ARGININE N-METHYLTRANSFERASE 7"/>
    <property type="match status" value="1"/>
</dbReference>
<dbReference type="GO" id="GO:0016274">
    <property type="term" value="F:protein-arginine N-methyltransferase activity"/>
    <property type="evidence" value="ECO:0007669"/>
    <property type="project" value="InterPro"/>
</dbReference>
<dbReference type="AlphaFoldDB" id="A0A5B0VRP7"/>
<dbReference type="RefSeq" id="WP_149637414.1">
    <property type="nucleotide sequence ID" value="NZ_VNIP01000013.1"/>
</dbReference>
<dbReference type="SUPFAM" id="SSF48452">
    <property type="entry name" value="TPR-like"/>
    <property type="match status" value="1"/>
</dbReference>
<dbReference type="Pfam" id="PF06325">
    <property type="entry name" value="PrmA"/>
    <property type="match status" value="1"/>
</dbReference>
<name>A0A5B0VRP7_RHITR</name>
<protein>
    <submittedName>
        <fullName evidence="2">Tetratricopeptide repeat protein</fullName>
    </submittedName>
</protein>
<reference evidence="2 3" key="1">
    <citation type="submission" date="2019-07" db="EMBL/GenBank/DDBJ databases">
        <title>The Draft Genome Sequence of Rhizobium tropici SARCC-755 Associated with Superior Nodulation on Pigeonpea (Cajanus cajan (L.) Millsp.).</title>
        <authorList>
            <person name="Bopape F.L."/>
            <person name="Hassen A.I."/>
            <person name="Swanevelder Z.H."/>
            <person name="Gwata E.T."/>
        </authorList>
    </citation>
    <scope>NUCLEOTIDE SEQUENCE [LARGE SCALE GENOMIC DNA]</scope>
    <source>
        <strain evidence="2 3">SARCC-755</strain>
    </source>
</reference>
<dbReference type="SMART" id="SM00028">
    <property type="entry name" value="TPR"/>
    <property type="match status" value="4"/>
</dbReference>
<evidence type="ECO:0000313" key="3">
    <source>
        <dbReference type="Proteomes" id="UP000323608"/>
    </source>
</evidence>
<dbReference type="PROSITE" id="PS51678">
    <property type="entry name" value="SAM_MT_PRMT"/>
    <property type="match status" value="1"/>
</dbReference>
<feature type="repeat" description="TPR" evidence="1">
    <location>
        <begin position="47"/>
        <end position="80"/>
    </location>
</feature>
<dbReference type="Gene3D" id="2.70.160.11">
    <property type="entry name" value="Hnrnp arginine n-methyltransferase1"/>
    <property type="match status" value="1"/>
</dbReference>
<proteinExistence type="predicted"/>
<accession>A0A5B0VRP7</accession>